<evidence type="ECO:0000313" key="2">
    <source>
        <dbReference type="Proteomes" id="UP000821865"/>
    </source>
</evidence>
<dbReference type="Proteomes" id="UP000821865">
    <property type="component" value="Chromosome 5"/>
</dbReference>
<accession>A0ACB8CQ13</accession>
<comment type="caution">
    <text evidence="1">The sequence shown here is derived from an EMBL/GenBank/DDBJ whole genome shotgun (WGS) entry which is preliminary data.</text>
</comment>
<keyword evidence="2" id="KW-1185">Reference proteome</keyword>
<organism evidence="1 2">
    <name type="scientific">Dermacentor silvarum</name>
    <name type="common">Tick</name>
    <dbReference type="NCBI Taxonomy" id="543639"/>
    <lineage>
        <taxon>Eukaryota</taxon>
        <taxon>Metazoa</taxon>
        <taxon>Ecdysozoa</taxon>
        <taxon>Arthropoda</taxon>
        <taxon>Chelicerata</taxon>
        <taxon>Arachnida</taxon>
        <taxon>Acari</taxon>
        <taxon>Parasitiformes</taxon>
        <taxon>Ixodida</taxon>
        <taxon>Ixodoidea</taxon>
        <taxon>Ixodidae</taxon>
        <taxon>Rhipicephalinae</taxon>
        <taxon>Dermacentor</taxon>
    </lineage>
</organism>
<evidence type="ECO:0000313" key="1">
    <source>
        <dbReference type="EMBL" id="KAH7949206.1"/>
    </source>
</evidence>
<dbReference type="EMBL" id="CM023474">
    <property type="protein sequence ID" value="KAH7949206.1"/>
    <property type="molecule type" value="Genomic_DNA"/>
</dbReference>
<protein>
    <submittedName>
        <fullName evidence="1">Uncharacterized protein</fullName>
    </submittedName>
</protein>
<reference evidence="1" key="1">
    <citation type="submission" date="2020-05" db="EMBL/GenBank/DDBJ databases">
        <title>Large-scale comparative analyses of tick genomes elucidate their genetic diversity and vector capacities.</title>
        <authorList>
            <person name="Jia N."/>
            <person name="Wang J."/>
            <person name="Shi W."/>
            <person name="Du L."/>
            <person name="Sun Y."/>
            <person name="Zhan W."/>
            <person name="Jiang J."/>
            <person name="Wang Q."/>
            <person name="Zhang B."/>
            <person name="Ji P."/>
            <person name="Sakyi L.B."/>
            <person name="Cui X."/>
            <person name="Yuan T."/>
            <person name="Jiang B."/>
            <person name="Yang W."/>
            <person name="Lam T.T.-Y."/>
            <person name="Chang Q."/>
            <person name="Ding S."/>
            <person name="Wang X."/>
            <person name="Zhu J."/>
            <person name="Ruan X."/>
            <person name="Zhao L."/>
            <person name="Wei J."/>
            <person name="Que T."/>
            <person name="Du C."/>
            <person name="Cheng J."/>
            <person name="Dai P."/>
            <person name="Han X."/>
            <person name="Huang E."/>
            <person name="Gao Y."/>
            <person name="Liu J."/>
            <person name="Shao H."/>
            <person name="Ye R."/>
            <person name="Li L."/>
            <person name="Wei W."/>
            <person name="Wang X."/>
            <person name="Wang C."/>
            <person name="Yang T."/>
            <person name="Huo Q."/>
            <person name="Li W."/>
            <person name="Guo W."/>
            <person name="Chen H."/>
            <person name="Zhou L."/>
            <person name="Ni X."/>
            <person name="Tian J."/>
            <person name="Zhou Y."/>
            <person name="Sheng Y."/>
            <person name="Liu T."/>
            <person name="Pan Y."/>
            <person name="Xia L."/>
            <person name="Li J."/>
            <person name="Zhao F."/>
            <person name="Cao W."/>
        </authorList>
    </citation>
    <scope>NUCLEOTIDE SEQUENCE</scope>
    <source>
        <strain evidence="1">Dsil-2018</strain>
    </source>
</reference>
<gene>
    <name evidence="1" type="ORF">HPB49_006384</name>
</gene>
<proteinExistence type="predicted"/>
<name>A0ACB8CQ13_DERSI</name>
<sequence>MSLTATGRYILQKLGFNYHVQHGREQAIPPDISDLLNVTPIPQNILPELNGGQCQARAKALLRSFGEKRTAHFVDTAEYTQKHWFMAVVIDINSRLTLACSVSTEHPETAEEVVLALIDPLCKGSGGDAGRRAPEDDNDGLAVVTATTMTSTKESQPMTEQITLVLSEEVMDFVAQNRDDEERERE</sequence>